<dbReference type="PIRSF" id="PIRSF000857">
    <property type="entry name" value="PAPS_reductase"/>
    <property type="match status" value="1"/>
</dbReference>
<keyword evidence="2 4" id="KW-0560">Oxidoreductase</keyword>
<comment type="caution">
    <text evidence="6">The sequence shown here is derived from an EMBL/GenBank/DDBJ whole genome shotgun (WGS) entry which is preliminary data.</text>
</comment>
<dbReference type="GO" id="GO:0005737">
    <property type="term" value="C:cytoplasm"/>
    <property type="evidence" value="ECO:0007669"/>
    <property type="project" value="UniProtKB-SubCell"/>
</dbReference>
<dbReference type="NCBIfam" id="TIGR00434">
    <property type="entry name" value="cysH"/>
    <property type="match status" value="1"/>
</dbReference>
<dbReference type="SUPFAM" id="SSF52402">
    <property type="entry name" value="Adenine nucleotide alpha hydrolases-like"/>
    <property type="match status" value="1"/>
</dbReference>
<evidence type="ECO:0000313" key="7">
    <source>
        <dbReference type="Proteomes" id="UP000533476"/>
    </source>
</evidence>
<feature type="binding site" evidence="4">
    <location>
        <position position="197"/>
    </location>
    <ligand>
        <name>[4Fe-4S] cluster</name>
        <dbReference type="ChEBI" id="CHEBI:49883"/>
    </ligand>
</feature>
<comment type="catalytic activity">
    <reaction evidence="4">
        <text>[thioredoxin]-disulfide + sulfite + AMP + 2 H(+) = adenosine 5'-phosphosulfate + [thioredoxin]-dithiol</text>
        <dbReference type="Rhea" id="RHEA:21976"/>
        <dbReference type="Rhea" id="RHEA-COMP:10698"/>
        <dbReference type="Rhea" id="RHEA-COMP:10700"/>
        <dbReference type="ChEBI" id="CHEBI:15378"/>
        <dbReference type="ChEBI" id="CHEBI:17359"/>
        <dbReference type="ChEBI" id="CHEBI:29950"/>
        <dbReference type="ChEBI" id="CHEBI:50058"/>
        <dbReference type="ChEBI" id="CHEBI:58243"/>
        <dbReference type="ChEBI" id="CHEBI:456215"/>
        <dbReference type="EC" id="1.8.4.10"/>
    </reaction>
</comment>
<dbReference type="EMBL" id="JABBVZ010000071">
    <property type="protein sequence ID" value="NMP23880.1"/>
    <property type="molecule type" value="Genomic_DNA"/>
</dbReference>
<gene>
    <name evidence="4" type="primary">cysH</name>
    <name evidence="6" type="ORF">HIJ39_16215</name>
</gene>
<feature type="binding site" evidence="4">
    <location>
        <position position="115"/>
    </location>
    <ligand>
        <name>[4Fe-4S] cluster</name>
        <dbReference type="ChEBI" id="CHEBI:49883"/>
    </ligand>
</feature>
<dbReference type="Pfam" id="PF01507">
    <property type="entry name" value="PAPS_reduct"/>
    <property type="match status" value="1"/>
</dbReference>
<dbReference type="GO" id="GO:0019379">
    <property type="term" value="P:sulfate assimilation, phosphoadenylyl sulfate reduction by phosphoadenylyl-sulfate reductase (thioredoxin)"/>
    <property type="evidence" value="ECO:0007669"/>
    <property type="project" value="UniProtKB-UniRule"/>
</dbReference>
<evidence type="ECO:0000256" key="3">
    <source>
        <dbReference type="ARBA" id="ARBA00024327"/>
    </source>
</evidence>
<sequence length="227" mass="25626">MNLVERVAEAKHLTGQTPEHIIGWALETFGDGLTIASSFGVEDVMLIDIAARLTPHPDVFFLDTDLLFHETYQTAKAMEARYAIRLRRIRPELSLDQQAQQMGEQLWAHDPDACCNLRKVQPLNQALTGYQAWVTGVRREQSPTRAHAEAVEWDAKHNLVKINPLVMLSTDDVWDYVKTHGIPYNPLHDMGFPSIGCMPCTRAIKPGEDPRAGRWSGFDKQECGLHL</sequence>
<dbReference type="GO" id="GO:0004604">
    <property type="term" value="F:phosphoadenylyl-sulfate reductase (thioredoxin) activity"/>
    <property type="evidence" value="ECO:0007669"/>
    <property type="project" value="UniProtKB-UniRule"/>
</dbReference>
<dbReference type="CDD" id="cd23945">
    <property type="entry name" value="PAPS_reductase"/>
    <property type="match status" value="1"/>
</dbReference>
<feature type="domain" description="Phosphoadenosine phosphosulphate reductase" evidence="5">
    <location>
        <begin position="34"/>
        <end position="203"/>
    </location>
</feature>
<dbReference type="Gene3D" id="3.40.50.620">
    <property type="entry name" value="HUPs"/>
    <property type="match status" value="1"/>
</dbReference>
<reference evidence="6 7" key="1">
    <citation type="submission" date="2020-04" db="EMBL/GenBank/DDBJ databases">
        <authorList>
            <person name="Zhang R."/>
            <person name="Schippers A."/>
        </authorList>
    </citation>
    <scope>NUCLEOTIDE SEQUENCE [LARGE SCALE GENOMIC DNA]</scope>
    <source>
        <strain evidence="6 7">DSM 109850</strain>
    </source>
</reference>
<dbReference type="EC" id="1.8.4.10" evidence="4"/>
<feature type="active site" description="Nucleophile; cysteine thiosulfonate intermediate" evidence="4">
    <location>
        <position position="223"/>
    </location>
</feature>
<keyword evidence="4" id="KW-0963">Cytoplasm</keyword>
<evidence type="ECO:0000259" key="5">
    <source>
        <dbReference type="Pfam" id="PF01507"/>
    </source>
</evidence>
<name>A0A7Y0L7J3_9FIRM</name>
<dbReference type="InterPro" id="IPR004511">
    <property type="entry name" value="PAPS/APS_Rdtase"/>
</dbReference>
<dbReference type="Proteomes" id="UP000533476">
    <property type="component" value="Unassembled WGS sequence"/>
</dbReference>
<keyword evidence="4" id="KW-0408">Iron</keyword>
<comment type="pathway">
    <text evidence="3 4">Sulfur metabolism; hydrogen sulfide biosynthesis; sulfite from sulfate.</text>
</comment>
<evidence type="ECO:0000256" key="4">
    <source>
        <dbReference type="HAMAP-Rule" id="MF_00063"/>
    </source>
</evidence>
<dbReference type="InterPro" id="IPR002500">
    <property type="entry name" value="PAPS_reduct_dom"/>
</dbReference>
<accession>A0A7Y0L7J3</accession>
<comment type="function">
    <text evidence="4">Catalyzes the formation of sulfite from adenosine 5'-phosphosulfate (APS) using thioredoxin as an electron donor.</text>
</comment>
<dbReference type="NCBIfam" id="NF002537">
    <property type="entry name" value="PRK02090.1"/>
    <property type="match status" value="1"/>
</dbReference>
<dbReference type="GO" id="GO:0043866">
    <property type="term" value="F:adenylyl-sulfate reductase (thioredoxin) activity"/>
    <property type="evidence" value="ECO:0007669"/>
    <property type="project" value="UniProtKB-EC"/>
</dbReference>
<comment type="subcellular location">
    <subcellularLocation>
        <location evidence="4">Cytoplasm</location>
    </subcellularLocation>
</comment>
<keyword evidence="4" id="KW-0411">Iron-sulfur</keyword>
<protein>
    <recommendedName>
        <fullName evidence="4">Adenosine 5'-phosphosulfate reductase</fullName>
        <shortName evidence="4">APS reductase</shortName>
        <ecNumber evidence="4">1.8.4.10</ecNumber>
    </recommendedName>
    <alternativeName>
        <fullName evidence="4">5'-adenylylsulfate reductase</fullName>
    </alternativeName>
    <alternativeName>
        <fullName evidence="4">Thioredoxin-dependent 5'-adenylylsulfate reductase</fullName>
    </alternativeName>
</protein>
<evidence type="ECO:0000256" key="1">
    <source>
        <dbReference type="ARBA" id="ARBA00009732"/>
    </source>
</evidence>
<dbReference type="InterPro" id="IPR014729">
    <property type="entry name" value="Rossmann-like_a/b/a_fold"/>
</dbReference>
<feature type="binding site" evidence="4">
    <location>
        <position position="200"/>
    </location>
    <ligand>
        <name>[4Fe-4S] cluster</name>
        <dbReference type="ChEBI" id="CHEBI:49883"/>
    </ligand>
</feature>
<dbReference type="PANTHER" id="PTHR46509">
    <property type="entry name" value="PHOSPHOADENOSINE PHOSPHOSULFATE REDUCTASE"/>
    <property type="match status" value="1"/>
</dbReference>
<proteinExistence type="inferred from homology"/>
<dbReference type="AlphaFoldDB" id="A0A7Y0L7J3"/>
<dbReference type="PANTHER" id="PTHR46509:SF1">
    <property type="entry name" value="PHOSPHOADENOSINE PHOSPHOSULFATE REDUCTASE"/>
    <property type="match status" value="1"/>
</dbReference>
<dbReference type="GO" id="GO:0046872">
    <property type="term" value="F:metal ion binding"/>
    <property type="evidence" value="ECO:0007669"/>
    <property type="project" value="UniProtKB-KW"/>
</dbReference>
<dbReference type="RefSeq" id="WP_169101531.1">
    <property type="nucleotide sequence ID" value="NZ_JABBVZ010000071.1"/>
</dbReference>
<evidence type="ECO:0000256" key="2">
    <source>
        <dbReference type="ARBA" id="ARBA00023002"/>
    </source>
</evidence>
<dbReference type="GO" id="GO:0051539">
    <property type="term" value="F:4 iron, 4 sulfur cluster binding"/>
    <property type="evidence" value="ECO:0007669"/>
    <property type="project" value="UniProtKB-UniRule"/>
</dbReference>
<dbReference type="HAMAP" id="MF_00063">
    <property type="entry name" value="CysH"/>
    <property type="match status" value="1"/>
</dbReference>
<organism evidence="6 7">
    <name type="scientific">Sulfobacillus harzensis</name>
    <dbReference type="NCBI Taxonomy" id="2729629"/>
    <lineage>
        <taxon>Bacteria</taxon>
        <taxon>Bacillati</taxon>
        <taxon>Bacillota</taxon>
        <taxon>Clostridia</taxon>
        <taxon>Eubacteriales</taxon>
        <taxon>Clostridiales Family XVII. Incertae Sedis</taxon>
        <taxon>Sulfobacillus</taxon>
    </lineage>
</organism>
<evidence type="ECO:0000313" key="6">
    <source>
        <dbReference type="EMBL" id="NMP23880.1"/>
    </source>
</evidence>
<comment type="cofactor">
    <cofactor evidence="4">
        <name>[4Fe-4S] cluster</name>
        <dbReference type="ChEBI" id="CHEBI:49883"/>
    </cofactor>
    <text evidence="4">Binds 1 [4Fe-4S] cluster per subunit.</text>
</comment>
<dbReference type="GO" id="GO:0070814">
    <property type="term" value="P:hydrogen sulfide biosynthetic process"/>
    <property type="evidence" value="ECO:0007669"/>
    <property type="project" value="UniProtKB-UniRule"/>
</dbReference>
<keyword evidence="4" id="KW-0479">Metal-binding</keyword>
<comment type="similarity">
    <text evidence="1 4">Belongs to the PAPS reductase family. CysH subfamily.</text>
</comment>
<keyword evidence="7" id="KW-1185">Reference proteome</keyword>
<feature type="binding site" evidence="4">
    <location>
        <position position="114"/>
    </location>
    <ligand>
        <name>[4Fe-4S] cluster</name>
        <dbReference type="ChEBI" id="CHEBI:49883"/>
    </ligand>
</feature>